<dbReference type="OrthoDB" id="8061355at2759"/>
<evidence type="ECO:0000256" key="1">
    <source>
        <dbReference type="SAM" id="SignalP"/>
    </source>
</evidence>
<evidence type="ECO:0000313" key="2">
    <source>
        <dbReference type="EMBL" id="KAA8542401.1"/>
    </source>
</evidence>
<evidence type="ECO:0008006" key="4">
    <source>
        <dbReference type="Google" id="ProtNLM"/>
    </source>
</evidence>
<dbReference type="AlphaFoldDB" id="A0A5J5BMR1"/>
<dbReference type="PANTHER" id="PTHR19229">
    <property type="entry name" value="ATP-BINDING CASSETTE TRANSPORTER SUBFAMILY A ABCA"/>
    <property type="match status" value="1"/>
</dbReference>
<proteinExistence type="predicted"/>
<reference evidence="2 3" key="1">
    <citation type="submission" date="2019-09" db="EMBL/GenBank/DDBJ databases">
        <title>A chromosome-level genome assembly of the Chinese tupelo Nyssa sinensis.</title>
        <authorList>
            <person name="Yang X."/>
            <person name="Kang M."/>
            <person name="Yang Y."/>
            <person name="Xiong H."/>
            <person name="Wang M."/>
            <person name="Zhang Z."/>
            <person name="Wang Z."/>
            <person name="Wu H."/>
            <person name="Ma T."/>
            <person name="Liu J."/>
            <person name="Xi Z."/>
        </authorList>
    </citation>
    <scope>NUCLEOTIDE SEQUENCE [LARGE SCALE GENOMIC DNA]</scope>
    <source>
        <strain evidence="2">J267</strain>
        <tissue evidence="2">Leaf</tissue>
    </source>
</reference>
<keyword evidence="3" id="KW-1185">Reference proteome</keyword>
<gene>
    <name evidence="2" type="ORF">F0562_023463</name>
</gene>
<feature type="chain" id="PRO_5023810784" description="ABC transporter domain-containing protein" evidence="1">
    <location>
        <begin position="17"/>
        <end position="230"/>
    </location>
</feature>
<sequence>MWANSFLCWSSQGAQILSFCFFPLQTVEESLEGVDLFNGGVADKQAGKYSGGMKRRLSVAISLKLSIWMSPVLDWIQLQDPVYGMFSPKLLQHIRWKRQNISATEYIGFFVDGGLQCIGNSKELKGRYGGSYVSTMTTSSNHDEEVENFVRRLSPNANKTYHIPGTQKFELLKHEVRIADVFQAVENAKSRFTVHAWGLVDTTLEDVFIKVAREARGHGQFSLESVIYEN</sequence>
<dbReference type="GO" id="GO:0016020">
    <property type="term" value="C:membrane"/>
    <property type="evidence" value="ECO:0007669"/>
    <property type="project" value="InterPro"/>
</dbReference>
<evidence type="ECO:0000313" key="3">
    <source>
        <dbReference type="Proteomes" id="UP000325577"/>
    </source>
</evidence>
<dbReference type="EMBL" id="CM018035">
    <property type="protein sequence ID" value="KAA8542401.1"/>
    <property type="molecule type" value="Genomic_DNA"/>
</dbReference>
<accession>A0A5J5BMR1</accession>
<keyword evidence="1" id="KW-0732">Signal</keyword>
<dbReference type="PANTHER" id="PTHR19229:SF154">
    <property type="entry name" value="ABC TRANSPORTER A FAMILY MEMBER 3-RELATED"/>
    <property type="match status" value="1"/>
</dbReference>
<protein>
    <recommendedName>
        <fullName evidence="4">ABC transporter domain-containing protein</fullName>
    </recommendedName>
</protein>
<organism evidence="2 3">
    <name type="scientific">Nyssa sinensis</name>
    <dbReference type="NCBI Taxonomy" id="561372"/>
    <lineage>
        <taxon>Eukaryota</taxon>
        <taxon>Viridiplantae</taxon>
        <taxon>Streptophyta</taxon>
        <taxon>Embryophyta</taxon>
        <taxon>Tracheophyta</taxon>
        <taxon>Spermatophyta</taxon>
        <taxon>Magnoliopsida</taxon>
        <taxon>eudicotyledons</taxon>
        <taxon>Gunneridae</taxon>
        <taxon>Pentapetalae</taxon>
        <taxon>asterids</taxon>
        <taxon>Cornales</taxon>
        <taxon>Nyssaceae</taxon>
        <taxon>Nyssa</taxon>
    </lineage>
</organism>
<dbReference type="Proteomes" id="UP000325577">
    <property type="component" value="Linkage Group LG12"/>
</dbReference>
<feature type="signal peptide" evidence="1">
    <location>
        <begin position="1"/>
        <end position="16"/>
    </location>
</feature>
<dbReference type="GO" id="GO:0140359">
    <property type="term" value="F:ABC-type transporter activity"/>
    <property type="evidence" value="ECO:0007669"/>
    <property type="project" value="InterPro"/>
</dbReference>
<name>A0A5J5BMR1_9ASTE</name>
<dbReference type="Pfam" id="PF24526">
    <property type="entry name" value="ABCA12_C"/>
    <property type="match status" value="1"/>
</dbReference>
<dbReference type="InterPro" id="IPR026082">
    <property type="entry name" value="ABCA"/>
</dbReference>
<dbReference type="GO" id="GO:0005319">
    <property type="term" value="F:lipid transporter activity"/>
    <property type="evidence" value="ECO:0007669"/>
    <property type="project" value="TreeGrafter"/>
</dbReference>